<dbReference type="GO" id="GO:0005886">
    <property type="term" value="C:plasma membrane"/>
    <property type="evidence" value="ECO:0007669"/>
    <property type="project" value="TreeGrafter"/>
</dbReference>
<dbReference type="Pfam" id="PF03717">
    <property type="entry name" value="PBP_dimer"/>
    <property type="match status" value="1"/>
</dbReference>
<dbReference type="STRING" id="1797580.A2Z61_01740"/>
<evidence type="ECO:0000259" key="4">
    <source>
        <dbReference type="Pfam" id="PF00905"/>
    </source>
</evidence>
<gene>
    <name evidence="6" type="ORF">A2Z61_01740</name>
</gene>
<keyword evidence="3" id="KW-0812">Transmembrane</keyword>
<dbReference type="Gene3D" id="3.40.710.10">
    <property type="entry name" value="DD-peptidase/beta-lactamase superfamily"/>
    <property type="match status" value="1"/>
</dbReference>
<dbReference type="SUPFAM" id="SSF56519">
    <property type="entry name" value="Penicillin binding protein dimerisation domain"/>
    <property type="match status" value="1"/>
</dbReference>
<dbReference type="InterPro" id="IPR001460">
    <property type="entry name" value="PCN-bd_Tpept"/>
</dbReference>
<evidence type="ECO:0008006" key="8">
    <source>
        <dbReference type="Google" id="ProtNLM"/>
    </source>
</evidence>
<dbReference type="Proteomes" id="UP000186029">
    <property type="component" value="Unassembled WGS sequence"/>
</dbReference>
<comment type="caution">
    <text evidence="6">The sequence shown here is derived from an EMBL/GenBank/DDBJ whole genome shotgun (WGS) entry which is preliminary data.</text>
</comment>
<sequence length="569" mass="63828">MKKRYLLRIYFIYIIVFLVALTLIGRLYFVQIIHGVEFSNEALGQYTKSADDIYDRGTIFMEDKNNRMVSGATLKSGFTIVINPKILEDPLIVYKKLSEVIDIDQDKFFMRAGKKEDPYEEVAKRVNAEKAATIDDMRIKGVSIYKDRWRFYPGNEIAAHTFGFVGYIGDEFSGRYGLESYYNDILERNDSGLYVNFFAEVFANINSIVFKKKDHSGDIITSIEPSIQLFLEDKIKEINKKWNAKITGGVIINPKNGEIYAIGVTPTFNLNDFQLVEDASVFSNPIVENVYEMGSIIKPLTMAAGIDSGAITAETIYYDAGKIKLNGYTISNFDGKSRGNVSMQEVLNQSLNTGASFIASKIGNKVFADYMRAFGIEDETGIDLPNESAGLADNLNSPRDIEYATASFGQGIAITPISAVRALSTLANGGILIRPHIVKKIKYTSGFSKKISFGNELRVIKKESAEEITRMLVNVVDRALLGGKVKLDNYTVAAKTGTAQIADLNNGGYYDDRFLHSFFGYFPAYDARFLVFLFTVEPKETLYASETLTNPFYDIVNFLINYYEIPPDR</sequence>
<evidence type="ECO:0000256" key="2">
    <source>
        <dbReference type="ARBA" id="ARBA00023136"/>
    </source>
</evidence>
<feature type="domain" description="Penicillin-binding protein dimerisation" evidence="5">
    <location>
        <begin position="56"/>
        <end position="187"/>
    </location>
</feature>
<dbReference type="AlphaFoldDB" id="A0A1F5EK30"/>
<reference evidence="6 7" key="1">
    <citation type="journal article" date="2016" name="Nat. Commun.">
        <title>Thousands of microbial genomes shed light on interconnected biogeochemical processes in an aquifer system.</title>
        <authorList>
            <person name="Anantharaman K."/>
            <person name="Brown C.T."/>
            <person name="Hug L.A."/>
            <person name="Sharon I."/>
            <person name="Castelle C.J."/>
            <person name="Probst A.J."/>
            <person name="Thomas B.C."/>
            <person name="Singh A."/>
            <person name="Wilkins M.J."/>
            <person name="Karaoz U."/>
            <person name="Brodie E.L."/>
            <person name="Williams K.H."/>
            <person name="Hubbard S.S."/>
            <person name="Banfield J.F."/>
        </authorList>
    </citation>
    <scope>NUCLEOTIDE SEQUENCE [LARGE SCALE GENOMIC DNA]</scope>
</reference>
<dbReference type="Gene3D" id="3.90.1310.10">
    <property type="entry name" value="Penicillin-binding protein 2a (Domain 2)"/>
    <property type="match status" value="1"/>
</dbReference>
<dbReference type="InterPro" id="IPR036138">
    <property type="entry name" value="PBP_dimer_sf"/>
</dbReference>
<dbReference type="GO" id="GO:0008658">
    <property type="term" value="F:penicillin binding"/>
    <property type="evidence" value="ECO:0007669"/>
    <property type="project" value="InterPro"/>
</dbReference>
<dbReference type="EMBL" id="MFAC01000004">
    <property type="protein sequence ID" value="OGD67777.1"/>
    <property type="molecule type" value="Genomic_DNA"/>
</dbReference>
<dbReference type="PANTHER" id="PTHR30627:SF1">
    <property type="entry name" value="PEPTIDOGLYCAN D,D-TRANSPEPTIDASE FTSI"/>
    <property type="match status" value="1"/>
</dbReference>
<name>A0A1F5EK30_9BACT</name>
<keyword evidence="2 3" id="KW-0472">Membrane</keyword>
<feature type="transmembrane region" description="Helical" evidence="3">
    <location>
        <begin position="7"/>
        <end position="29"/>
    </location>
</feature>
<evidence type="ECO:0000313" key="7">
    <source>
        <dbReference type="Proteomes" id="UP000186029"/>
    </source>
</evidence>
<dbReference type="InterPro" id="IPR005311">
    <property type="entry name" value="PBP_dimer"/>
</dbReference>
<dbReference type="InterPro" id="IPR012338">
    <property type="entry name" value="Beta-lactam/transpept-like"/>
</dbReference>
<dbReference type="Pfam" id="PF00905">
    <property type="entry name" value="Transpeptidase"/>
    <property type="match status" value="1"/>
</dbReference>
<feature type="domain" description="Penicillin-binding protein transpeptidase" evidence="4">
    <location>
        <begin position="249"/>
        <end position="553"/>
    </location>
</feature>
<keyword evidence="3" id="KW-1133">Transmembrane helix</keyword>
<dbReference type="PANTHER" id="PTHR30627">
    <property type="entry name" value="PEPTIDOGLYCAN D,D-TRANSPEPTIDASE"/>
    <property type="match status" value="1"/>
</dbReference>
<comment type="subcellular location">
    <subcellularLocation>
        <location evidence="1">Membrane</location>
    </subcellularLocation>
</comment>
<evidence type="ECO:0000256" key="3">
    <source>
        <dbReference type="SAM" id="Phobius"/>
    </source>
</evidence>
<dbReference type="InterPro" id="IPR050515">
    <property type="entry name" value="Beta-lactam/transpept"/>
</dbReference>
<proteinExistence type="predicted"/>
<dbReference type="Gene3D" id="3.30.450.330">
    <property type="match status" value="1"/>
</dbReference>
<organism evidence="6 7">
    <name type="scientific">Candidatus Campbellbacteria bacterium RIFCSPLOWO2_02_35_12</name>
    <dbReference type="NCBI Taxonomy" id="1797580"/>
    <lineage>
        <taxon>Bacteria</taxon>
        <taxon>Candidatus Campbelliibacteriota</taxon>
    </lineage>
</organism>
<protein>
    <recommendedName>
        <fullName evidence="8">Penicillin-binding protein transpeptidase domain-containing protein</fullName>
    </recommendedName>
</protein>
<evidence type="ECO:0000313" key="6">
    <source>
        <dbReference type="EMBL" id="OGD67777.1"/>
    </source>
</evidence>
<dbReference type="SUPFAM" id="SSF56601">
    <property type="entry name" value="beta-lactamase/transpeptidase-like"/>
    <property type="match status" value="1"/>
</dbReference>
<accession>A0A1F5EK30</accession>
<evidence type="ECO:0000256" key="1">
    <source>
        <dbReference type="ARBA" id="ARBA00004370"/>
    </source>
</evidence>
<evidence type="ECO:0000259" key="5">
    <source>
        <dbReference type="Pfam" id="PF03717"/>
    </source>
</evidence>
<dbReference type="GO" id="GO:0071555">
    <property type="term" value="P:cell wall organization"/>
    <property type="evidence" value="ECO:0007669"/>
    <property type="project" value="TreeGrafter"/>
</dbReference>